<organism evidence="2 3">
    <name type="scientific">Nocardia coubleae</name>
    <dbReference type="NCBI Taxonomy" id="356147"/>
    <lineage>
        <taxon>Bacteria</taxon>
        <taxon>Bacillati</taxon>
        <taxon>Actinomycetota</taxon>
        <taxon>Actinomycetes</taxon>
        <taxon>Mycobacteriales</taxon>
        <taxon>Nocardiaceae</taxon>
        <taxon>Nocardia</taxon>
    </lineage>
</organism>
<evidence type="ECO:0000313" key="2">
    <source>
        <dbReference type="EMBL" id="NKX90013.1"/>
    </source>
</evidence>
<evidence type="ECO:0000256" key="1">
    <source>
        <dbReference type="SAM" id="MobiDB-lite"/>
    </source>
</evidence>
<gene>
    <name evidence="2" type="ORF">HGA10_22230</name>
</gene>
<sequence>MEAGRPPASPEDLADPNTSQNTGPAGKAEPDNRPDTTEPDTTASDSTVAADRQQALQDVLADIARDGIEVRSDQEADEYLNFCARMQGIAPEDMHAVTLGDLIMIRPEHATDVRILREEWIHTRQNAAGEVSAGADGGGSIVDNEIEAREMIIANRDKWAITDEEVEEMKREIAQMRETGRY</sequence>
<reference evidence="2 3" key="1">
    <citation type="submission" date="2020-04" db="EMBL/GenBank/DDBJ databases">
        <title>MicrobeNet Type strains.</title>
        <authorList>
            <person name="Nicholson A.C."/>
        </authorList>
    </citation>
    <scope>NUCLEOTIDE SEQUENCE [LARGE SCALE GENOMIC DNA]</scope>
    <source>
        <strain evidence="2 3">DSM 44960</strain>
    </source>
</reference>
<keyword evidence="3" id="KW-1185">Reference proteome</keyword>
<dbReference type="AlphaFoldDB" id="A0A846WB26"/>
<dbReference type="EMBL" id="JAAXOM010000005">
    <property type="protein sequence ID" value="NKX90013.1"/>
    <property type="molecule type" value="Genomic_DNA"/>
</dbReference>
<name>A0A846WB26_9NOCA</name>
<dbReference type="Proteomes" id="UP000572007">
    <property type="component" value="Unassembled WGS sequence"/>
</dbReference>
<accession>A0A846WB26</accession>
<evidence type="ECO:0000313" key="3">
    <source>
        <dbReference type="Proteomes" id="UP000572007"/>
    </source>
</evidence>
<protein>
    <submittedName>
        <fullName evidence="2">Uncharacterized protein</fullName>
    </submittedName>
</protein>
<feature type="region of interest" description="Disordered" evidence="1">
    <location>
        <begin position="1"/>
        <end position="51"/>
    </location>
</feature>
<comment type="caution">
    <text evidence="2">The sequence shown here is derived from an EMBL/GenBank/DDBJ whole genome shotgun (WGS) entry which is preliminary data.</text>
</comment>
<proteinExistence type="predicted"/>